<dbReference type="EMBL" id="JAUDFV010000028">
    <property type="protein sequence ID" value="KAL2737080.1"/>
    <property type="molecule type" value="Genomic_DNA"/>
</dbReference>
<sequence length="71" mass="8370">MEDQDAHFRHNLLYYFRKGKNASQADKRLCAAYGNEALKERQLQNWGRIINMELWHCLKDGRRSSTNTGIT</sequence>
<name>A0ABD2BWY8_VESSQ</name>
<protein>
    <submittedName>
        <fullName evidence="2">Histone-lysine N-methyltransferase SETMAR</fullName>
    </submittedName>
</protein>
<proteinExistence type="predicted"/>
<reference evidence="2 3" key="1">
    <citation type="journal article" date="2024" name="Ann. Entomol. Soc. Am.">
        <title>Genomic analyses of the southern and eastern yellowjacket wasps (Hymenoptera: Vespidae) reveal evolutionary signatures of social life.</title>
        <authorList>
            <person name="Catto M.A."/>
            <person name="Caine P.B."/>
            <person name="Orr S.E."/>
            <person name="Hunt B.G."/>
            <person name="Goodisman M.A.D."/>
        </authorList>
    </citation>
    <scope>NUCLEOTIDE SEQUENCE [LARGE SCALE GENOMIC DNA]</scope>
    <source>
        <strain evidence="2">233</strain>
        <tissue evidence="2">Head and thorax</tissue>
    </source>
</reference>
<gene>
    <name evidence="2" type="ORF">V1478_002135</name>
</gene>
<feature type="domain" description="Mos1 transposase HTH" evidence="1">
    <location>
        <begin position="7"/>
        <end position="46"/>
    </location>
</feature>
<accession>A0ABD2BWY8</accession>
<evidence type="ECO:0000313" key="3">
    <source>
        <dbReference type="Proteomes" id="UP001607302"/>
    </source>
</evidence>
<keyword evidence="3" id="KW-1185">Reference proteome</keyword>
<organism evidence="2 3">
    <name type="scientific">Vespula squamosa</name>
    <name type="common">Southern yellow jacket</name>
    <name type="synonym">Wasp</name>
    <dbReference type="NCBI Taxonomy" id="30214"/>
    <lineage>
        <taxon>Eukaryota</taxon>
        <taxon>Metazoa</taxon>
        <taxon>Ecdysozoa</taxon>
        <taxon>Arthropoda</taxon>
        <taxon>Hexapoda</taxon>
        <taxon>Insecta</taxon>
        <taxon>Pterygota</taxon>
        <taxon>Neoptera</taxon>
        <taxon>Endopterygota</taxon>
        <taxon>Hymenoptera</taxon>
        <taxon>Apocrita</taxon>
        <taxon>Aculeata</taxon>
        <taxon>Vespoidea</taxon>
        <taxon>Vespidae</taxon>
        <taxon>Vespinae</taxon>
        <taxon>Vespula</taxon>
    </lineage>
</organism>
<dbReference type="InterPro" id="IPR041426">
    <property type="entry name" value="Mos1_HTH"/>
</dbReference>
<comment type="caution">
    <text evidence="2">The sequence shown here is derived from an EMBL/GenBank/DDBJ whole genome shotgun (WGS) entry which is preliminary data.</text>
</comment>
<dbReference type="AlphaFoldDB" id="A0ABD2BWY8"/>
<evidence type="ECO:0000259" key="1">
    <source>
        <dbReference type="Pfam" id="PF17906"/>
    </source>
</evidence>
<dbReference type="Gene3D" id="1.10.10.1450">
    <property type="match status" value="1"/>
</dbReference>
<dbReference type="Proteomes" id="UP001607302">
    <property type="component" value="Unassembled WGS sequence"/>
</dbReference>
<dbReference type="Pfam" id="PF17906">
    <property type="entry name" value="HTH_48"/>
    <property type="match status" value="1"/>
</dbReference>
<evidence type="ECO:0000313" key="2">
    <source>
        <dbReference type="EMBL" id="KAL2737080.1"/>
    </source>
</evidence>